<reference evidence="1" key="2">
    <citation type="submission" date="2020-09" db="EMBL/GenBank/DDBJ databases">
        <authorList>
            <person name="Sun Q."/>
            <person name="Ohkuma M."/>
        </authorList>
    </citation>
    <scope>NUCLEOTIDE SEQUENCE</scope>
    <source>
        <strain evidence="1">JCM 4518</strain>
    </source>
</reference>
<proteinExistence type="predicted"/>
<evidence type="ECO:0000313" key="2">
    <source>
        <dbReference type="Proteomes" id="UP000644020"/>
    </source>
</evidence>
<keyword evidence="2" id="KW-1185">Reference proteome</keyword>
<protein>
    <submittedName>
        <fullName evidence="1">Uncharacterized protein</fullName>
    </submittedName>
</protein>
<sequence>MEPCDATGGEVLVMAGSVAGAAFLADGGDGRTRSQRLRCAPLPVLRVLAREGHDDGRTGG</sequence>
<organism evidence="1 2">
    <name type="scientific">Streptomyces termitum</name>
    <dbReference type="NCBI Taxonomy" id="67368"/>
    <lineage>
        <taxon>Bacteria</taxon>
        <taxon>Bacillati</taxon>
        <taxon>Actinomycetota</taxon>
        <taxon>Actinomycetes</taxon>
        <taxon>Kitasatosporales</taxon>
        <taxon>Streptomycetaceae</taxon>
        <taxon>Streptomyces</taxon>
    </lineage>
</organism>
<dbReference type="AlphaFoldDB" id="A0A918T6Z1"/>
<dbReference type="Proteomes" id="UP000644020">
    <property type="component" value="Unassembled WGS sequence"/>
</dbReference>
<comment type="caution">
    <text evidence="1">The sequence shown here is derived from an EMBL/GenBank/DDBJ whole genome shotgun (WGS) entry which is preliminary data.</text>
</comment>
<dbReference type="EMBL" id="BMUL01000012">
    <property type="protein sequence ID" value="GHA97532.1"/>
    <property type="molecule type" value="Genomic_DNA"/>
</dbReference>
<reference evidence="1" key="1">
    <citation type="journal article" date="2014" name="Int. J. Syst. Evol. Microbiol.">
        <title>Complete genome sequence of Corynebacterium casei LMG S-19264T (=DSM 44701T), isolated from a smear-ripened cheese.</title>
        <authorList>
            <consortium name="US DOE Joint Genome Institute (JGI-PGF)"/>
            <person name="Walter F."/>
            <person name="Albersmeier A."/>
            <person name="Kalinowski J."/>
            <person name="Ruckert C."/>
        </authorList>
    </citation>
    <scope>NUCLEOTIDE SEQUENCE</scope>
    <source>
        <strain evidence="1">JCM 4518</strain>
    </source>
</reference>
<evidence type="ECO:0000313" key="1">
    <source>
        <dbReference type="EMBL" id="GHA97532.1"/>
    </source>
</evidence>
<gene>
    <name evidence="1" type="ORF">GCM10010305_46400</name>
</gene>
<accession>A0A918T6Z1</accession>
<name>A0A918T6Z1_9ACTN</name>